<keyword evidence="3" id="KW-1185">Reference proteome</keyword>
<accession>A0ABV7ZLS1</accession>
<sequence length="460" mass="49696">MANRSRYCFELWMLMCASMGALEFGQMGDTSFAMGGAGVALENSAWGLYYNPALLDVDARSKLGYSFGVSLGSKNILPLISAARQSSQALSSLDIGSLLTQNNLQFPLTFSANQGSSAQAVIKMANAAKNFLSLNGVQLDSQNGLVLQIHPRLKSRREIGTFAVGIFASGFIGAGVQIDPKYNQLILKASIPQIPPKAGNNLQYLSAGISPTNITFSQSSEQNFNSSSMFSPNAQHSTTARVLALGSVPFGYAKGINFGRFGMLSIGADARYIYSLSYGMSVKGNLDSLINNTSNTISGLNFNNLMHQNHFGLDLGMVYRIKGVSVGLVGKYLNAPKISYSDGLALRIEPQVRMGLGWRWKWLNLAWDLDLTSNKTLIPNIVSQMTGGGLMASFRWFALKFGAMGNLAKKSLHQGVILTGGVRLFKILDVSIQSGLQTTLFNGVKIPNYMALRIGGGWEW</sequence>
<evidence type="ECO:0000313" key="2">
    <source>
        <dbReference type="EMBL" id="MFC3848447.1"/>
    </source>
</evidence>
<organism evidence="2 3">
    <name type="scientific">Helicobacter baculiformis</name>
    <dbReference type="NCBI Taxonomy" id="427351"/>
    <lineage>
        <taxon>Bacteria</taxon>
        <taxon>Pseudomonadati</taxon>
        <taxon>Campylobacterota</taxon>
        <taxon>Epsilonproteobacteria</taxon>
        <taxon>Campylobacterales</taxon>
        <taxon>Helicobacteraceae</taxon>
        <taxon>Helicobacter</taxon>
    </lineage>
</organism>
<gene>
    <name evidence="2" type="primary">traF</name>
    <name evidence="2" type="ORF">ACFOPX_07995</name>
</gene>
<protein>
    <submittedName>
        <fullName evidence="2">Conjugal transfer protein TraF</fullName>
    </submittedName>
</protein>
<dbReference type="EMBL" id="JBHRZO010000053">
    <property type="protein sequence ID" value="MFC3848447.1"/>
    <property type="molecule type" value="Genomic_DNA"/>
</dbReference>
<proteinExistence type="predicted"/>
<keyword evidence="1" id="KW-0812">Transmembrane</keyword>
<feature type="transmembrane region" description="Helical" evidence="1">
    <location>
        <begin position="159"/>
        <end position="178"/>
    </location>
</feature>
<keyword evidence="1" id="KW-0472">Membrane</keyword>
<dbReference type="InterPro" id="IPR032811">
    <property type="entry name" value="Put_conjugal_transfer"/>
</dbReference>
<comment type="caution">
    <text evidence="2">The sequence shown here is derived from an EMBL/GenBank/DDBJ whole genome shotgun (WGS) entry which is preliminary data.</text>
</comment>
<dbReference type="RefSeq" id="WP_233708955.1">
    <property type="nucleotide sequence ID" value="NZ_FZMF01000007.1"/>
</dbReference>
<dbReference type="Pfam" id="PF13729">
    <property type="entry name" value="TraF_2"/>
    <property type="match status" value="1"/>
</dbReference>
<evidence type="ECO:0000313" key="3">
    <source>
        <dbReference type="Proteomes" id="UP001595783"/>
    </source>
</evidence>
<name>A0ABV7ZLS1_9HELI</name>
<dbReference type="Proteomes" id="UP001595783">
    <property type="component" value="Unassembled WGS sequence"/>
</dbReference>
<evidence type="ECO:0000256" key="1">
    <source>
        <dbReference type="SAM" id="Phobius"/>
    </source>
</evidence>
<reference evidence="3" key="1">
    <citation type="journal article" date="2019" name="Int. J. Syst. Evol. Microbiol.">
        <title>The Global Catalogue of Microorganisms (GCM) 10K type strain sequencing project: providing services to taxonomists for standard genome sequencing and annotation.</title>
        <authorList>
            <consortium name="The Broad Institute Genomics Platform"/>
            <consortium name="The Broad Institute Genome Sequencing Center for Infectious Disease"/>
            <person name="Wu L."/>
            <person name="Ma J."/>
        </authorList>
    </citation>
    <scope>NUCLEOTIDE SEQUENCE [LARGE SCALE GENOMIC DNA]</scope>
    <source>
        <strain evidence="3">CCUG 53816</strain>
    </source>
</reference>
<keyword evidence="1" id="KW-1133">Transmembrane helix</keyword>